<reference evidence="2" key="2">
    <citation type="submission" date="2025-08" db="UniProtKB">
        <authorList>
            <consortium name="RefSeq"/>
        </authorList>
    </citation>
    <scope>IDENTIFICATION</scope>
    <source>
        <tissue evidence="2">Leaf</tissue>
    </source>
</reference>
<organism evidence="1 2">
    <name type="scientific">Nicotiana sylvestris</name>
    <name type="common">Wood tobacco</name>
    <name type="synonym">South American tobacco</name>
    <dbReference type="NCBI Taxonomy" id="4096"/>
    <lineage>
        <taxon>Eukaryota</taxon>
        <taxon>Viridiplantae</taxon>
        <taxon>Streptophyta</taxon>
        <taxon>Embryophyta</taxon>
        <taxon>Tracheophyta</taxon>
        <taxon>Spermatophyta</taxon>
        <taxon>Magnoliopsida</taxon>
        <taxon>eudicotyledons</taxon>
        <taxon>Gunneridae</taxon>
        <taxon>Pentapetalae</taxon>
        <taxon>asterids</taxon>
        <taxon>lamiids</taxon>
        <taxon>Solanales</taxon>
        <taxon>Solanaceae</taxon>
        <taxon>Nicotianoideae</taxon>
        <taxon>Nicotianeae</taxon>
        <taxon>Nicotiana</taxon>
    </lineage>
</organism>
<dbReference type="SUPFAM" id="SSF50249">
    <property type="entry name" value="Nucleic acid-binding proteins"/>
    <property type="match status" value="1"/>
</dbReference>
<dbReference type="AlphaFoldDB" id="A0A1U7VPK8"/>
<gene>
    <name evidence="2" type="primary">LOC104215668</name>
</gene>
<dbReference type="RefSeq" id="XP_009763820.1">
    <property type="nucleotide sequence ID" value="XM_009765518.1"/>
</dbReference>
<dbReference type="RefSeq" id="XP_070011564.1">
    <property type="nucleotide sequence ID" value="XM_070155463.1"/>
</dbReference>
<evidence type="ECO:0000313" key="1">
    <source>
        <dbReference type="Proteomes" id="UP000189701"/>
    </source>
</evidence>
<name>A0A1U7VPK8_NICSY</name>
<dbReference type="Proteomes" id="UP000189701">
    <property type="component" value="Unplaced"/>
</dbReference>
<sequence>MFKPKIKELGLYFIKNFVVGPNNMKLKYTRHKLKLAFTHKTIVEESNDHLFGVIGEVVSYGEVDSHNQGDKASTFMNVELEDHERNNISATSWREFVDQILPHLEGSPHQPVIVVMQLIKAPKFQDNSIVLIT</sequence>
<dbReference type="Gene3D" id="2.40.50.140">
    <property type="entry name" value="Nucleic acid-binding proteins"/>
    <property type="match status" value="1"/>
</dbReference>
<proteinExistence type="predicted"/>
<accession>A0A1U7VPK8</accession>
<reference evidence="1" key="1">
    <citation type="journal article" date="2013" name="Genome Biol.">
        <title>Reference genomes and transcriptomes of Nicotiana sylvestris and Nicotiana tomentosiformis.</title>
        <authorList>
            <person name="Sierro N."/>
            <person name="Battey J.N."/>
            <person name="Ouadi S."/>
            <person name="Bovet L."/>
            <person name="Goepfert S."/>
            <person name="Bakaher N."/>
            <person name="Peitsch M.C."/>
            <person name="Ivanov N.V."/>
        </authorList>
    </citation>
    <scope>NUCLEOTIDE SEQUENCE [LARGE SCALE GENOMIC DNA]</scope>
</reference>
<protein>
    <submittedName>
        <fullName evidence="2">Uncharacterized protein LOC104215668 isoform X1</fullName>
    </submittedName>
</protein>
<dbReference type="InterPro" id="IPR012340">
    <property type="entry name" value="NA-bd_OB-fold"/>
</dbReference>
<keyword evidence="1" id="KW-1185">Reference proteome</keyword>
<evidence type="ECO:0000313" key="2">
    <source>
        <dbReference type="RefSeq" id="XP_009763820.1"/>
    </source>
</evidence>
<dbReference type="GeneID" id="104215668"/>